<name>A0A9D5DJB2_9CRYT</name>
<dbReference type="Gene3D" id="1.20.1250.20">
    <property type="entry name" value="MFS general substrate transporter like domains"/>
    <property type="match status" value="1"/>
</dbReference>
<evidence type="ECO:0000256" key="1">
    <source>
        <dbReference type="SAM" id="Phobius"/>
    </source>
</evidence>
<feature type="transmembrane region" description="Helical" evidence="1">
    <location>
        <begin position="121"/>
        <end position="138"/>
    </location>
</feature>
<keyword evidence="1" id="KW-1133">Transmembrane helix</keyword>
<evidence type="ECO:0000313" key="2">
    <source>
        <dbReference type="EMBL" id="KAJ1613046.1"/>
    </source>
</evidence>
<dbReference type="SUPFAM" id="SSF103473">
    <property type="entry name" value="MFS general substrate transporter"/>
    <property type="match status" value="1"/>
</dbReference>
<dbReference type="EMBL" id="JAPCXC010000004">
    <property type="protein sequence ID" value="KAJ1613046.1"/>
    <property type="molecule type" value="Genomic_DNA"/>
</dbReference>
<feature type="transmembrane region" description="Helical" evidence="1">
    <location>
        <begin position="537"/>
        <end position="557"/>
    </location>
</feature>
<feature type="transmembrane region" description="Helical" evidence="1">
    <location>
        <begin position="36"/>
        <end position="60"/>
    </location>
</feature>
<feature type="transmembrane region" description="Helical" evidence="1">
    <location>
        <begin position="98"/>
        <end position="115"/>
    </location>
</feature>
<dbReference type="AlphaFoldDB" id="A0A9D5DJB2"/>
<feature type="transmembrane region" description="Helical" evidence="1">
    <location>
        <begin position="257"/>
        <end position="276"/>
    </location>
</feature>
<feature type="transmembrane region" description="Helical" evidence="1">
    <location>
        <begin position="72"/>
        <end position="91"/>
    </location>
</feature>
<comment type="caution">
    <text evidence="2">The sequence shown here is derived from an EMBL/GenBank/DDBJ whole genome shotgun (WGS) entry which is preliminary data.</text>
</comment>
<gene>
    <name evidence="2" type="ORF">OJ253_339</name>
</gene>
<keyword evidence="1 2" id="KW-0812">Transmembrane</keyword>
<feature type="transmembrane region" description="Helical" evidence="1">
    <location>
        <begin position="159"/>
        <end position="183"/>
    </location>
</feature>
<feature type="transmembrane region" description="Helical" evidence="1">
    <location>
        <begin position="452"/>
        <end position="471"/>
    </location>
</feature>
<feature type="transmembrane region" description="Helical" evidence="1">
    <location>
        <begin position="409"/>
        <end position="431"/>
    </location>
</feature>
<proteinExistence type="predicted"/>
<dbReference type="OrthoDB" id="342964at2759"/>
<feature type="transmembrane region" description="Helical" evidence="1">
    <location>
        <begin position="314"/>
        <end position="344"/>
    </location>
</feature>
<reference evidence="2" key="1">
    <citation type="submission" date="2022-10" db="EMBL/GenBank/DDBJ databases">
        <title>Adaptive evolution leads to modifications in subtelomeric GC content in a zoonotic Cryptosporidium species.</title>
        <authorList>
            <person name="Li J."/>
            <person name="Feng Y."/>
            <person name="Xiao L."/>
        </authorList>
    </citation>
    <scope>NUCLEOTIDE SEQUENCE</scope>
    <source>
        <strain evidence="2">33844</strain>
    </source>
</reference>
<protein>
    <submittedName>
        <fullName evidence="2">Transmembrane domain-containing protein</fullName>
    </submittedName>
</protein>
<feature type="transmembrane region" description="Helical" evidence="1">
    <location>
        <begin position="195"/>
        <end position="218"/>
    </location>
</feature>
<accession>A0A9D5DJB2</accession>
<sequence length="566" mass="65308">MIREETASSDFISDYSEENRSSTNTKPKTISRSFRLTLFMCLLQGFSERLFFNMLLFGHIWNHPVNYLNSEWMLFSQRIIGCIGFLFWSIVCNYLKPHVIISISFIIWGFISILQPFTKSFIFLLFCRYLLSFSYGALEPSVQVISANYQIRNSDLAKIYGAVSCYKSFGSFLSIAVSTMIYLNGSSEIIATYSQIVWIVTGGISIFISILVLISVYMEHRDSNKKSFFEIVVQENYYYTRMENFVYSEQNQKKDKITIMCIYLTIFAVGLLTHIISEIYNIYQITSSFSFERYDSELKEGPSDTYLLSLNLTYYALGNVVFLLGSAIGSLLFGILYGAIYNITKKIKERLDIDSIVGLGRKNSINILCLTSISAASLILISLLQIQYIREIPQIARFAIIDIVLNSFNYYWIIPHLIAIFFMGVLLSTAIEIIPRFQLFALSQFNKSAISYGFYLLITGLFSDPSLYKYIYLFAPDKDFIVSISSHLNFNIIPSIFHNLIKVMFSDQLINKIKDIKFPYNFIYYQELQMTSSTYSILLYSLISFITTLLLFIKITVFKRDGKDLE</sequence>
<dbReference type="InterPro" id="IPR036259">
    <property type="entry name" value="MFS_trans_sf"/>
</dbReference>
<organism evidence="2">
    <name type="scientific">Cryptosporidium canis</name>
    <dbReference type="NCBI Taxonomy" id="195482"/>
    <lineage>
        <taxon>Eukaryota</taxon>
        <taxon>Sar</taxon>
        <taxon>Alveolata</taxon>
        <taxon>Apicomplexa</taxon>
        <taxon>Conoidasida</taxon>
        <taxon>Coccidia</taxon>
        <taxon>Eucoccidiorida</taxon>
        <taxon>Eimeriorina</taxon>
        <taxon>Cryptosporidiidae</taxon>
        <taxon>Cryptosporidium</taxon>
    </lineage>
</organism>
<feature type="transmembrane region" description="Helical" evidence="1">
    <location>
        <begin position="365"/>
        <end position="389"/>
    </location>
</feature>
<keyword evidence="1" id="KW-0472">Membrane</keyword>
<dbReference type="Proteomes" id="UP001067231">
    <property type="component" value="Unassembled WGS sequence"/>
</dbReference>